<protein>
    <submittedName>
        <fullName evidence="2">Uncharacterized protein</fullName>
    </submittedName>
</protein>
<evidence type="ECO:0000256" key="1">
    <source>
        <dbReference type="SAM" id="MobiDB-lite"/>
    </source>
</evidence>
<accession>A0AB34VME3</accession>
<dbReference type="Proteomes" id="UP000072520">
    <property type="component" value="Unassembled WGS sequence"/>
</dbReference>
<name>A0AB34VME3_9GAMM</name>
<feature type="compositionally biased region" description="Basic and acidic residues" evidence="1">
    <location>
        <begin position="1"/>
        <end position="10"/>
    </location>
</feature>
<feature type="region of interest" description="Disordered" evidence="1">
    <location>
        <begin position="1"/>
        <end position="22"/>
    </location>
</feature>
<proteinExistence type="predicted"/>
<sequence length="76" mass="8274">MRAAAHDNRGQTEPPESNDDKVTSLIARLPRSPLNEEAMPEAYLAILSATRAESISPQKASPCSPGVCQSTHIFRR</sequence>
<reference evidence="2 3" key="1">
    <citation type="journal article" date="2016" name="Front. Microbiol.">
        <title>Genomic Resource of Rice Seed Associated Bacteria.</title>
        <authorList>
            <person name="Midha S."/>
            <person name="Bansal K."/>
            <person name="Sharma S."/>
            <person name="Kumar N."/>
            <person name="Patil P.P."/>
            <person name="Chaudhry V."/>
            <person name="Patil P.B."/>
        </authorList>
    </citation>
    <scope>NUCLEOTIDE SEQUENCE [LARGE SCALE GENOMIC DNA]</scope>
    <source>
        <strain evidence="2 3">RSA13</strain>
    </source>
</reference>
<evidence type="ECO:0000313" key="2">
    <source>
        <dbReference type="EMBL" id="KTT00421.1"/>
    </source>
</evidence>
<evidence type="ECO:0000313" key="3">
    <source>
        <dbReference type="Proteomes" id="UP000072520"/>
    </source>
</evidence>
<dbReference type="AlphaFoldDB" id="A0AB34VME3"/>
<gene>
    <name evidence="2" type="ORF">RSA13_03185</name>
</gene>
<feature type="region of interest" description="Disordered" evidence="1">
    <location>
        <begin position="55"/>
        <end position="76"/>
    </location>
</feature>
<comment type="caution">
    <text evidence="2">The sequence shown here is derived from an EMBL/GenBank/DDBJ whole genome shotgun (WGS) entry which is preliminary data.</text>
</comment>
<dbReference type="EMBL" id="LDSI01000003">
    <property type="protein sequence ID" value="KTT00421.1"/>
    <property type="molecule type" value="Genomic_DNA"/>
</dbReference>
<organism evidence="2 3">
    <name type="scientific">Pantoea stewartii</name>
    <dbReference type="NCBI Taxonomy" id="66269"/>
    <lineage>
        <taxon>Bacteria</taxon>
        <taxon>Pseudomonadati</taxon>
        <taxon>Pseudomonadota</taxon>
        <taxon>Gammaproteobacteria</taxon>
        <taxon>Enterobacterales</taxon>
        <taxon>Erwiniaceae</taxon>
        <taxon>Pantoea</taxon>
    </lineage>
</organism>